<dbReference type="PRINTS" id="PR00080">
    <property type="entry name" value="SDRFAMILY"/>
</dbReference>
<dbReference type="EMBL" id="CP000249">
    <property type="protein sequence ID" value="ABD11533.1"/>
    <property type="molecule type" value="Genomic_DNA"/>
</dbReference>
<dbReference type="AlphaFoldDB" id="Q2JB09"/>
<dbReference type="eggNOG" id="COG1028">
    <property type="taxonomic scope" value="Bacteria"/>
</dbReference>
<dbReference type="RefSeq" id="WP_011436580.1">
    <property type="nucleotide sequence ID" value="NC_007777.1"/>
</dbReference>
<dbReference type="STRING" id="106370.Francci3_2163"/>
<organism evidence="3 4">
    <name type="scientific">Frankia casuarinae (strain DSM 45818 / CECT 9043 / HFP020203 / CcI3)</name>
    <dbReference type="NCBI Taxonomy" id="106370"/>
    <lineage>
        <taxon>Bacteria</taxon>
        <taxon>Bacillati</taxon>
        <taxon>Actinomycetota</taxon>
        <taxon>Actinomycetes</taxon>
        <taxon>Frankiales</taxon>
        <taxon>Frankiaceae</taxon>
        <taxon>Frankia</taxon>
    </lineage>
</organism>
<sequence>MTSAGALDGKVAVVTSSSKGIGRALATGLGQAGANVVVNYKNDRAGAEQTCRRIQEAGGIAVAVGADVGVPEDAQRLIDTAHCELGSIDVLVNNVAHVRLGPAQATTLEDWGDAISTNLRGAFLTTITAVAAMGERGGSIINISTCADTLMLRYHAVYTASKGSLEAMTRHLALRLAPRVRVNAIAPTATRMERNWQDNPDFDRSWSAVIPLGRMATPEDYIGPLVFLASDASSFVTGEILHVDGGWTLQGPAPDMRHYDFETDRHRGRGGPDRS</sequence>
<dbReference type="OrthoDB" id="286404at2"/>
<evidence type="ECO:0000313" key="3">
    <source>
        <dbReference type="EMBL" id="ABD11533.1"/>
    </source>
</evidence>
<dbReference type="HOGENOM" id="CLU_010194_1_1_11"/>
<dbReference type="Pfam" id="PF13561">
    <property type="entry name" value="adh_short_C2"/>
    <property type="match status" value="1"/>
</dbReference>
<dbReference type="InterPro" id="IPR036291">
    <property type="entry name" value="NAD(P)-bd_dom_sf"/>
</dbReference>
<dbReference type="FunFam" id="3.40.50.720:FF:000084">
    <property type="entry name" value="Short-chain dehydrogenase reductase"/>
    <property type="match status" value="1"/>
</dbReference>
<dbReference type="PhylomeDB" id="Q2JB09"/>
<dbReference type="PANTHER" id="PTHR43639:SF1">
    <property type="entry name" value="SHORT-CHAIN DEHYDROGENASE_REDUCTASE FAMILY PROTEIN"/>
    <property type="match status" value="1"/>
</dbReference>
<keyword evidence="4" id="KW-1185">Reference proteome</keyword>
<evidence type="ECO:0000256" key="2">
    <source>
        <dbReference type="ARBA" id="ARBA00023002"/>
    </source>
</evidence>
<dbReference type="KEGG" id="fra:Francci3_2163"/>
<comment type="similarity">
    <text evidence="1">Belongs to the short-chain dehydrogenases/reductases (SDR) family.</text>
</comment>
<evidence type="ECO:0000256" key="1">
    <source>
        <dbReference type="ARBA" id="ARBA00006484"/>
    </source>
</evidence>
<evidence type="ECO:0000313" key="4">
    <source>
        <dbReference type="Proteomes" id="UP000001937"/>
    </source>
</evidence>
<proteinExistence type="inferred from homology"/>
<dbReference type="GO" id="GO:0016491">
    <property type="term" value="F:oxidoreductase activity"/>
    <property type="evidence" value="ECO:0007669"/>
    <property type="project" value="UniProtKB-KW"/>
</dbReference>
<accession>Q2JB09</accession>
<protein>
    <submittedName>
        <fullName evidence="3">Short-chain dehydrogenase/reductase SDR</fullName>
    </submittedName>
</protein>
<name>Q2JB09_FRACC</name>
<dbReference type="PRINTS" id="PR00081">
    <property type="entry name" value="GDHRDH"/>
</dbReference>
<dbReference type="Proteomes" id="UP000001937">
    <property type="component" value="Chromosome"/>
</dbReference>
<dbReference type="SUPFAM" id="SSF51735">
    <property type="entry name" value="NAD(P)-binding Rossmann-fold domains"/>
    <property type="match status" value="1"/>
</dbReference>
<reference evidence="3 4" key="1">
    <citation type="journal article" date="2007" name="Genome Res.">
        <title>Genome characteristics of facultatively symbiotic Frankia sp. strains reflect host range and host plant biogeography.</title>
        <authorList>
            <person name="Normand P."/>
            <person name="Lapierre P."/>
            <person name="Tisa L.S."/>
            <person name="Gogarten J.P."/>
            <person name="Alloisio N."/>
            <person name="Bagnarol E."/>
            <person name="Bassi C.A."/>
            <person name="Berry A.M."/>
            <person name="Bickhart D.M."/>
            <person name="Choisne N."/>
            <person name="Couloux A."/>
            <person name="Cournoyer B."/>
            <person name="Cruveiller S."/>
            <person name="Daubin V."/>
            <person name="Demange N."/>
            <person name="Francino M.P."/>
            <person name="Goltsman E."/>
            <person name="Huang Y."/>
            <person name="Kopp O.R."/>
            <person name="Labarre L."/>
            <person name="Lapidus A."/>
            <person name="Lavire C."/>
            <person name="Marechal J."/>
            <person name="Martinez M."/>
            <person name="Mastronunzio J.E."/>
            <person name="Mullin B.C."/>
            <person name="Niemann J."/>
            <person name="Pujic P."/>
            <person name="Rawnsley T."/>
            <person name="Rouy Z."/>
            <person name="Schenowitz C."/>
            <person name="Sellstedt A."/>
            <person name="Tavares F."/>
            <person name="Tomkins J.P."/>
            <person name="Vallenet D."/>
            <person name="Valverde C."/>
            <person name="Wall L.G."/>
            <person name="Wang Y."/>
            <person name="Medigue C."/>
            <person name="Benson D.R."/>
        </authorList>
    </citation>
    <scope>NUCLEOTIDE SEQUENCE [LARGE SCALE GENOMIC DNA]</scope>
    <source>
        <strain evidence="4">DSM 45818 / CECT 9043 / CcI3</strain>
    </source>
</reference>
<keyword evidence="2" id="KW-0560">Oxidoreductase</keyword>
<dbReference type="PANTHER" id="PTHR43639">
    <property type="entry name" value="OXIDOREDUCTASE, SHORT-CHAIN DEHYDROGENASE/REDUCTASE FAMILY (AFU_ORTHOLOGUE AFUA_5G02870)"/>
    <property type="match status" value="1"/>
</dbReference>
<dbReference type="Gene3D" id="3.40.50.720">
    <property type="entry name" value="NAD(P)-binding Rossmann-like Domain"/>
    <property type="match status" value="1"/>
</dbReference>
<dbReference type="InterPro" id="IPR002347">
    <property type="entry name" value="SDR_fam"/>
</dbReference>
<gene>
    <name evidence="3" type="ordered locus">Francci3_2163</name>
</gene>